<dbReference type="SUPFAM" id="SSF48452">
    <property type="entry name" value="TPR-like"/>
    <property type="match status" value="1"/>
</dbReference>
<evidence type="ECO:0000259" key="4">
    <source>
        <dbReference type="Pfam" id="PF13525"/>
    </source>
</evidence>
<dbReference type="InterPro" id="IPR039565">
    <property type="entry name" value="BamD-like"/>
</dbReference>
<dbReference type="PROSITE" id="PS51257">
    <property type="entry name" value="PROKAR_LIPOPROTEIN"/>
    <property type="match status" value="1"/>
</dbReference>
<evidence type="ECO:0000256" key="2">
    <source>
        <dbReference type="ARBA" id="ARBA00023136"/>
    </source>
</evidence>
<evidence type="ECO:0000256" key="3">
    <source>
        <dbReference type="ARBA" id="ARBA00023237"/>
    </source>
</evidence>
<dbReference type="Pfam" id="PF13525">
    <property type="entry name" value="YfiO"/>
    <property type="match status" value="1"/>
</dbReference>
<dbReference type="InterPro" id="IPR019734">
    <property type="entry name" value="TPR_rpt"/>
</dbReference>
<keyword evidence="2" id="KW-0472">Membrane</keyword>
<comment type="caution">
    <text evidence="5">The sequence shown here is derived from an EMBL/GenBank/DDBJ whole genome shotgun (WGS) entry which is preliminary data.</text>
</comment>
<proteinExistence type="predicted"/>
<reference evidence="5" key="1">
    <citation type="journal article" date="2014" name="Front. Microbiol.">
        <title>High frequency of phylogenetically diverse reductive dehalogenase-homologous genes in deep subseafloor sedimentary metagenomes.</title>
        <authorList>
            <person name="Kawai M."/>
            <person name="Futagami T."/>
            <person name="Toyoda A."/>
            <person name="Takaki Y."/>
            <person name="Nishi S."/>
            <person name="Hori S."/>
            <person name="Arai W."/>
            <person name="Tsubouchi T."/>
            <person name="Morono Y."/>
            <person name="Uchiyama I."/>
            <person name="Ito T."/>
            <person name="Fujiyama A."/>
            <person name="Inagaki F."/>
            <person name="Takami H."/>
        </authorList>
    </citation>
    <scope>NUCLEOTIDE SEQUENCE</scope>
    <source>
        <strain evidence="5">Expedition CK06-06</strain>
    </source>
</reference>
<dbReference type="PROSITE" id="PS50005">
    <property type="entry name" value="TPR"/>
    <property type="match status" value="1"/>
</dbReference>
<protein>
    <recommendedName>
        <fullName evidence="4">Outer membrane lipoprotein BamD-like domain-containing protein</fullName>
    </recommendedName>
</protein>
<dbReference type="AlphaFoldDB" id="X1RNI4"/>
<organism evidence="5">
    <name type="scientific">marine sediment metagenome</name>
    <dbReference type="NCBI Taxonomy" id="412755"/>
    <lineage>
        <taxon>unclassified sequences</taxon>
        <taxon>metagenomes</taxon>
        <taxon>ecological metagenomes</taxon>
    </lineage>
</organism>
<dbReference type="InterPro" id="IPR017689">
    <property type="entry name" value="BamD"/>
</dbReference>
<keyword evidence="3" id="KW-0998">Cell outer membrane</keyword>
<evidence type="ECO:0000256" key="1">
    <source>
        <dbReference type="ARBA" id="ARBA00022729"/>
    </source>
</evidence>
<feature type="domain" description="Outer membrane lipoprotein BamD-like" evidence="4">
    <location>
        <begin position="29"/>
        <end position="192"/>
    </location>
</feature>
<dbReference type="InterPro" id="IPR011990">
    <property type="entry name" value="TPR-like_helical_dom_sf"/>
</dbReference>
<gene>
    <name evidence="5" type="ORF">S06H3_55301</name>
</gene>
<name>X1RNI4_9ZZZZ</name>
<evidence type="ECO:0000313" key="5">
    <source>
        <dbReference type="EMBL" id="GAI57074.1"/>
    </source>
</evidence>
<dbReference type="EMBL" id="BARV01035437">
    <property type="protein sequence ID" value="GAI57074.1"/>
    <property type="molecule type" value="Genomic_DNA"/>
</dbReference>
<keyword evidence="1" id="KW-0732">Signal</keyword>
<accession>X1RNI4</accession>
<sequence length="192" mass="22562">MRTITVSALLLCLFISCGTRQVLTPLDPEDEFERAMSFFENKKYDTAVQAFERILFYHPSSEYVDDAQYWLGRTYFEKTDYTQAIAEFDYLIQNFSSSVSLEEAYLYRAKSYLLKAPGYEKDPTEIENAISLFDQFLTRFPNSKYTDEIRDLILSARNRLAKKEVENGKTYLKLSKYDAALLYFDFVIENYP</sequence>
<dbReference type="PANTHER" id="PTHR37423:SF6">
    <property type="entry name" value="CELL DIVISION COORDINATOR CPOB"/>
    <property type="match status" value="1"/>
</dbReference>
<dbReference type="Gene3D" id="1.25.40.10">
    <property type="entry name" value="Tetratricopeptide repeat domain"/>
    <property type="match status" value="1"/>
</dbReference>
<dbReference type="NCBIfam" id="TIGR03302">
    <property type="entry name" value="OM_YfiO"/>
    <property type="match status" value="1"/>
</dbReference>
<feature type="non-terminal residue" evidence="5">
    <location>
        <position position="192"/>
    </location>
</feature>
<dbReference type="PANTHER" id="PTHR37423">
    <property type="entry name" value="SOLUBLE LYTIC MUREIN TRANSGLYCOSYLASE-RELATED"/>
    <property type="match status" value="1"/>
</dbReference>